<dbReference type="AlphaFoldDB" id="A0A4R9A9W7"/>
<comment type="caution">
    <text evidence="5">The sequence shown here is derived from an EMBL/GenBank/DDBJ whole genome shotgun (WGS) entry which is preliminary data.</text>
</comment>
<dbReference type="OrthoDB" id="1145at2"/>
<evidence type="ECO:0000256" key="2">
    <source>
        <dbReference type="ARBA" id="ARBA00022630"/>
    </source>
</evidence>
<dbReference type="InterPro" id="IPR023753">
    <property type="entry name" value="FAD/NAD-binding_dom"/>
</dbReference>
<dbReference type="SUPFAM" id="SSF51905">
    <property type="entry name" value="FAD/NAD(P)-binding domain"/>
    <property type="match status" value="2"/>
</dbReference>
<dbReference type="PRINTS" id="PR00368">
    <property type="entry name" value="FADPNR"/>
</dbReference>
<reference evidence="5 6" key="1">
    <citation type="submission" date="2019-03" db="EMBL/GenBank/DDBJ databases">
        <title>Genomics of glacier-inhabiting Cryobacterium strains.</title>
        <authorList>
            <person name="Liu Q."/>
            <person name="Xin Y.-H."/>
        </authorList>
    </citation>
    <scope>NUCLEOTIDE SEQUENCE [LARGE SCALE GENOMIC DNA]</scope>
    <source>
        <strain evidence="5 6">Hh14</strain>
    </source>
</reference>
<protein>
    <submittedName>
        <fullName evidence="5">NAD(P)/FAD-dependent oxidoreductase</fullName>
    </submittedName>
</protein>
<dbReference type="PANTHER" id="PTHR43429:SF3">
    <property type="entry name" value="NITRITE REDUCTASE [NAD(P)H]"/>
    <property type="match status" value="1"/>
</dbReference>
<dbReference type="RefSeq" id="WP_134518061.1">
    <property type="nucleotide sequence ID" value="NZ_SOHE01000015.1"/>
</dbReference>
<evidence type="ECO:0000259" key="4">
    <source>
        <dbReference type="Pfam" id="PF07992"/>
    </source>
</evidence>
<feature type="domain" description="FAD/NAD(P)-binding" evidence="4">
    <location>
        <begin position="15"/>
        <end position="322"/>
    </location>
</feature>
<keyword evidence="2" id="KW-0285">Flavoprotein</keyword>
<accession>A0A4R9A9W7</accession>
<organism evidence="5 6">
    <name type="scientific">Cryobacterium frigoriphilum</name>
    <dbReference type="NCBI Taxonomy" id="1259150"/>
    <lineage>
        <taxon>Bacteria</taxon>
        <taxon>Bacillati</taxon>
        <taxon>Actinomycetota</taxon>
        <taxon>Actinomycetes</taxon>
        <taxon>Micrococcales</taxon>
        <taxon>Microbacteriaceae</taxon>
        <taxon>Cryobacterium</taxon>
    </lineage>
</organism>
<gene>
    <name evidence="5" type="ORF">E3T55_02880</name>
</gene>
<name>A0A4R9A9W7_9MICO</name>
<evidence type="ECO:0000313" key="5">
    <source>
        <dbReference type="EMBL" id="TFD54746.1"/>
    </source>
</evidence>
<proteinExistence type="predicted"/>
<dbReference type="GO" id="GO:0016491">
    <property type="term" value="F:oxidoreductase activity"/>
    <property type="evidence" value="ECO:0007669"/>
    <property type="project" value="InterPro"/>
</dbReference>
<keyword evidence="6" id="KW-1185">Reference proteome</keyword>
<evidence type="ECO:0000313" key="6">
    <source>
        <dbReference type="Proteomes" id="UP000297447"/>
    </source>
</evidence>
<dbReference type="PANTHER" id="PTHR43429">
    <property type="entry name" value="PYRIDINE NUCLEOTIDE-DISULFIDE OXIDOREDUCTASE DOMAIN-CONTAINING"/>
    <property type="match status" value="1"/>
</dbReference>
<dbReference type="Proteomes" id="UP000297447">
    <property type="component" value="Unassembled WGS sequence"/>
</dbReference>
<dbReference type="Pfam" id="PF07992">
    <property type="entry name" value="Pyr_redox_2"/>
    <property type="match status" value="1"/>
</dbReference>
<dbReference type="InterPro" id="IPR036188">
    <property type="entry name" value="FAD/NAD-bd_sf"/>
</dbReference>
<sequence length="355" mass="37273">MSDLTNNGRRTTPERIVLVGYGPVGARFVEELLPSVRTGRVQLTVVGAETAEAYNRVLIAEYAVGHAERESLEITDTDAARQAGVRIRTAVSVTAINRSRRTVTLSDETFLPYDRLVLATGARANVPTLDGVKRLRREHLVPTDAAALDWAGSPLPRGVTVLRDLADAETVLEAVQAGKRIVVLGAGVLGMEIALAAARAGAEACVVYHGEIPMARNLDRGGGTVLARSARRAGVSMVNHSRAESLLFHIDDDGVERFDALICADGKQIGGDLLLLSCGVGARTELAQLAGLPVSTGILVDESLVSWGDPFIYAIGDCAHVAARPLPGAGAAASRPSGGPSGLIGPGWRQADWLA</sequence>
<dbReference type="EMBL" id="SOHE01000015">
    <property type="protein sequence ID" value="TFD54746.1"/>
    <property type="molecule type" value="Genomic_DNA"/>
</dbReference>
<comment type="cofactor">
    <cofactor evidence="1">
        <name>FAD</name>
        <dbReference type="ChEBI" id="CHEBI:57692"/>
    </cofactor>
</comment>
<dbReference type="InterPro" id="IPR050260">
    <property type="entry name" value="FAD-bd_OxRdtase"/>
</dbReference>
<evidence type="ECO:0000256" key="1">
    <source>
        <dbReference type="ARBA" id="ARBA00001974"/>
    </source>
</evidence>
<feature type="non-terminal residue" evidence="5">
    <location>
        <position position="355"/>
    </location>
</feature>
<dbReference type="Gene3D" id="3.50.50.60">
    <property type="entry name" value="FAD/NAD(P)-binding domain"/>
    <property type="match status" value="2"/>
</dbReference>
<keyword evidence="3" id="KW-0274">FAD</keyword>
<evidence type="ECO:0000256" key="3">
    <source>
        <dbReference type="ARBA" id="ARBA00022827"/>
    </source>
</evidence>